<reference evidence="2" key="2">
    <citation type="submission" date="2015-03" db="EMBL/GenBank/DDBJ databases">
        <title>The genome and structure of Sinorhizobium meliloti phage phiM9.</title>
        <authorList>
            <person name="Johnson M.C."/>
            <person name="Tatum K.B."/>
            <person name="Lynn J.S."/>
            <person name="Brewer T.E."/>
            <person name="Washburn B.K."/>
            <person name="Stroupe M.E."/>
            <person name="Jones K.M."/>
        </authorList>
    </citation>
    <scope>NUCLEOTIDE SEQUENCE [LARGE SCALE GENOMIC DNA]</scope>
</reference>
<organism evidence="1 2">
    <name type="scientific">Sinorhizobium phage phiM9</name>
    <dbReference type="NCBI Taxonomy" id="1636182"/>
    <lineage>
        <taxon>Viruses</taxon>
        <taxon>Duplodnaviria</taxon>
        <taxon>Heunggongvirae</taxon>
        <taxon>Uroviricota</taxon>
        <taxon>Caudoviricetes</taxon>
        <taxon>Pootjesviridae</taxon>
        <taxon>Emnonavirus</taxon>
        <taxon>Emnonavirus phiM9</taxon>
    </lineage>
</organism>
<keyword evidence="2" id="KW-1185">Reference proteome</keyword>
<protein>
    <submittedName>
        <fullName evidence="1">Uncharacterized protein</fullName>
    </submittedName>
</protein>
<accession>A0A0F6R610</accession>
<reference evidence="1 2" key="1">
    <citation type="journal article" date="2015" name="J. Virol.">
        <title>Sinorhizobium meliloti Phage ?M9 Defines a New Group of T4 Superfamily Phages with Unusual Genomic Features but a Common T=16 Capsid.</title>
        <authorList>
            <person name="Johnson M.C."/>
            <person name="Tatum K.B."/>
            <person name="Lynn J.S."/>
            <person name="Brewer T.E."/>
            <person name="Lu S."/>
            <person name="Washburn B.K."/>
            <person name="Stroupe M.E."/>
            <person name="Jones K.M."/>
        </authorList>
    </citation>
    <scope>NUCLEOTIDE SEQUENCE [LARGE SCALE GENOMIC DNA]</scope>
</reference>
<sequence>MSQEINTSATIADFPLIGSMTKSPSSFVALSMATGIEEERLVNTIIPEVVKTDYWKRVGLSAKEIKAVLTHLGYHVKDLGITLHKKNDNHHTDVLHTRKMEKEFIEKNAKDGKTYIVISREHAWVIHNKVTIDPTWVAPNKQGSRRRLNYAFEIETAEAASNAA</sequence>
<dbReference type="GeneID" id="26517867"/>
<dbReference type="RefSeq" id="YP_009189569.1">
    <property type="nucleotide sequence ID" value="NC_028676.1"/>
</dbReference>
<dbReference type="Proteomes" id="UP000033804">
    <property type="component" value="Segment"/>
</dbReference>
<evidence type="ECO:0000313" key="2">
    <source>
        <dbReference type="Proteomes" id="UP000033804"/>
    </source>
</evidence>
<proteinExistence type="predicted"/>
<dbReference type="OrthoDB" id="33112at10239"/>
<evidence type="ECO:0000313" key="1">
    <source>
        <dbReference type="EMBL" id="AKE44815.1"/>
    </source>
</evidence>
<dbReference type="EMBL" id="KP881232">
    <property type="protein sequence ID" value="AKE44815.1"/>
    <property type="molecule type" value="Genomic_DNA"/>
</dbReference>
<gene>
    <name evidence="1" type="ORF">Sm_phiM9_188</name>
</gene>
<name>A0A0F6R610_9CAUD</name>
<dbReference type="KEGG" id="vg:26517867"/>